<protein>
    <recommendedName>
        <fullName evidence="14">Dynamin-type G domain-containing protein</fullName>
    </recommendedName>
</protein>
<keyword evidence="16" id="KW-1185">Reference proteome</keyword>
<organism evidence="15 16">
    <name type="scientific">Artemia franciscana</name>
    <name type="common">Brine shrimp</name>
    <name type="synonym">Artemia sanfranciscana</name>
    <dbReference type="NCBI Taxonomy" id="6661"/>
    <lineage>
        <taxon>Eukaryota</taxon>
        <taxon>Metazoa</taxon>
        <taxon>Ecdysozoa</taxon>
        <taxon>Arthropoda</taxon>
        <taxon>Crustacea</taxon>
        <taxon>Branchiopoda</taxon>
        <taxon>Anostraca</taxon>
        <taxon>Artemiidae</taxon>
        <taxon>Artemia</taxon>
    </lineage>
</organism>
<dbReference type="AlphaFoldDB" id="A0AA88ICM2"/>
<keyword evidence="3" id="KW-0547">Nucleotide-binding</keyword>
<dbReference type="Proteomes" id="UP001187531">
    <property type="component" value="Unassembled WGS sequence"/>
</dbReference>
<comment type="catalytic activity">
    <reaction evidence="11">
        <text>GTP + H2O = GDP + phosphate + H(+)</text>
        <dbReference type="Rhea" id="RHEA:19669"/>
        <dbReference type="ChEBI" id="CHEBI:15377"/>
        <dbReference type="ChEBI" id="CHEBI:15378"/>
        <dbReference type="ChEBI" id="CHEBI:37565"/>
        <dbReference type="ChEBI" id="CHEBI:43474"/>
        <dbReference type="ChEBI" id="CHEBI:58189"/>
    </reaction>
</comment>
<dbReference type="Pfam" id="PF00350">
    <property type="entry name" value="Dynamin_N"/>
    <property type="match status" value="1"/>
</dbReference>
<dbReference type="Gene3D" id="3.40.50.300">
    <property type="entry name" value="P-loop containing nucleotide triphosphate hydrolases"/>
    <property type="match status" value="1"/>
</dbReference>
<dbReference type="PROSITE" id="PS51718">
    <property type="entry name" value="G_DYNAMIN_2"/>
    <property type="match status" value="1"/>
</dbReference>
<dbReference type="InterPro" id="IPR045063">
    <property type="entry name" value="Dynamin_N"/>
</dbReference>
<sequence>MSTLARTLSIQSGNIPQALSVSNGLGADHLTTSRTLSNTASPLQIFVRAKKKINDIFADIESYSEESFYFLEELPKNLANKGTVEEIGTYVKKLQAIRYVLSRDHMKCVFFGRTSNGKSSVINAMLREKILPSGIGHTTNCFLQVEGSENGDSYLITEDSDEKQNVKSVAQLAHALCTEKIGCSALMRVVWPKDKCPLLRDDVVFVDSPGIDVSPNLDEWIDKHCVDADVFVLVANAESTLMLTEKNFFHKVSSRLSKPNIFILNNRWDASANEPEYLEEVKKQHLQRSVDFLVNELKVISSKEEAENRVFFVSAKEVLQARLNEQKKVPIHSGIAMTEGFFGRLHEFENFEKQFEECISRSAVRTKFDHHTSRGKLIVSNIRMCMENIRETSLKKSEELQGQKVELSRAIEETERQMLLVTKEAKNRIRNMVEEVEIKVSKALSEEIRRLSALVEEFSEPFDSNLLVLNEYKKKLHKHVDYGLVTSLRSRLTSAVSMNIDSARKEMAAQIVNILPDSKKSTVQLPLDNRPFEVNYPFRCDNLCADFKEDIEFKFSFGVLTVVHRLAGNKLGYFSRLRNQNVEASQSTAITPMTPVIQTQSLMGTEEWSVISKFALATVSSQGAVGGLVIGGFLMKTIGWRLILGFGVIYSGSYLYQWLTWTNKSKEKTFKKQYVQHVTRQLRLVVDLISSNCSHQVQQELSSTFARLGSFVDNASVDMQDLLREVEKDIEVYESISNEAKKLRNKANFINSELQQFEEMFLQASPAQISENHVPERVLRILQQSLALAALIIISFEKQE</sequence>
<dbReference type="CDD" id="cd09912">
    <property type="entry name" value="DLP_2"/>
    <property type="match status" value="1"/>
</dbReference>
<dbReference type="GO" id="GO:0051646">
    <property type="term" value="P:mitochondrion localization"/>
    <property type="evidence" value="ECO:0007669"/>
    <property type="project" value="TreeGrafter"/>
</dbReference>
<keyword evidence="9" id="KW-0342">GTP-binding</keyword>
<proteinExistence type="predicted"/>
<feature type="domain" description="Dynamin-type G" evidence="14">
    <location>
        <begin position="102"/>
        <end position="352"/>
    </location>
</feature>
<feature type="coiled-coil region" evidence="12">
    <location>
        <begin position="723"/>
        <end position="760"/>
    </location>
</feature>
<evidence type="ECO:0000256" key="9">
    <source>
        <dbReference type="ARBA" id="ARBA00023134"/>
    </source>
</evidence>
<dbReference type="FunFam" id="3.40.50.300:FF:000214">
    <property type="entry name" value="Mitofusin 2"/>
    <property type="match status" value="1"/>
</dbReference>
<comment type="subcellular location">
    <subcellularLocation>
        <location evidence="1">Mitochondrion outer membrane</location>
        <topology evidence="1">Multi-pass membrane protein</topology>
    </subcellularLocation>
</comment>
<evidence type="ECO:0000256" key="12">
    <source>
        <dbReference type="SAM" id="Coils"/>
    </source>
</evidence>
<evidence type="ECO:0000313" key="15">
    <source>
        <dbReference type="EMBL" id="KAK2725643.1"/>
    </source>
</evidence>
<dbReference type="Pfam" id="PF04799">
    <property type="entry name" value="Fzo_mitofusin"/>
    <property type="match status" value="1"/>
</dbReference>
<evidence type="ECO:0000256" key="1">
    <source>
        <dbReference type="ARBA" id="ARBA00004374"/>
    </source>
</evidence>
<dbReference type="GO" id="GO:0005525">
    <property type="term" value="F:GTP binding"/>
    <property type="evidence" value="ECO:0007669"/>
    <property type="project" value="UniProtKB-KW"/>
</dbReference>
<dbReference type="PANTHER" id="PTHR10465">
    <property type="entry name" value="TRANSMEMBRANE GTPASE FZO1"/>
    <property type="match status" value="1"/>
</dbReference>
<keyword evidence="10 13" id="KW-0472">Membrane</keyword>
<dbReference type="SUPFAM" id="SSF52540">
    <property type="entry name" value="P-loop containing nucleoside triphosphate hydrolases"/>
    <property type="match status" value="1"/>
</dbReference>
<reference evidence="15" key="1">
    <citation type="submission" date="2023-07" db="EMBL/GenBank/DDBJ databases">
        <title>Chromosome-level genome assembly of Artemia franciscana.</title>
        <authorList>
            <person name="Jo E."/>
        </authorList>
    </citation>
    <scope>NUCLEOTIDE SEQUENCE</scope>
    <source>
        <tissue evidence="15">Whole body</tissue>
    </source>
</reference>
<dbReference type="InterPro" id="IPR027417">
    <property type="entry name" value="P-loop_NTPase"/>
</dbReference>
<dbReference type="InterPro" id="IPR027094">
    <property type="entry name" value="Mitofusin_fam"/>
</dbReference>
<keyword evidence="8" id="KW-0496">Mitochondrion</keyword>
<accession>A0AA88ICM2</accession>
<keyword evidence="2 13" id="KW-0812">Transmembrane</keyword>
<dbReference type="PANTHER" id="PTHR10465:SF3">
    <property type="entry name" value="TRANSMEMBRANE GTPASE MARF-RELATED"/>
    <property type="match status" value="1"/>
</dbReference>
<evidence type="ECO:0000259" key="14">
    <source>
        <dbReference type="PROSITE" id="PS51718"/>
    </source>
</evidence>
<evidence type="ECO:0000256" key="3">
    <source>
        <dbReference type="ARBA" id="ARBA00022741"/>
    </source>
</evidence>
<evidence type="ECO:0000256" key="13">
    <source>
        <dbReference type="SAM" id="Phobius"/>
    </source>
</evidence>
<dbReference type="EMBL" id="JAVRJZ010000002">
    <property type="protein sequence ID" value="KAK2725643.1"/>
    <property type="molecule type" value="Genomic_DNA"/>
</dbReference>
<dbReference type="GO" id="GO:0003924">
    <property type="term" value="F:GTPase activity"/>
    <property type="evidence" value="ECO:0007669"/>
    <property type="project" value="InterPro"/>
</dbReference>
<dbReference type="GO" id="GO:0008053">
    <property type="term" value="P:mitochondrial fusion"/>
    <property type="evidence" value="ECO:0007669"/>
    <property type="project" value="InterPro"/>
</dbReference>
<dbReference type="InterPro" id="IPR030381">
    <property type="entry name" value="G_DYNAMIN_dom"/>
</dbReference>
<keyword evidence="5" id="KW-0378">Hydrolase</keyword>
<name>A0AA88ICM2_ARTSF</name>
<evidence type="ECO:0000256" key="4">
    <source>
        <dbReference type="ARBA" id="ARBA00022787"/>
    </source>
</evidence>
<dbReference type="InterPro" id="IPR006884">
    <property type="entry name" value="Fzo/mitofusin_HR2"/>
</dbReference>
<evidence type="ECO:0000256" key="6">
    <source>
        <dbReference type="ARBA" id="ARBA00022989"/>
    </source>
</evidence>
<evidence type="ECO:0000256" key="8">
    <source>
        <dbReference type="ARBA" id="ARBA00023128"/>
    </source>
</evidence>
<evidence type="ECO:0000256" key="2">
    <source>
        <dbReference type="ARBA" id="ARBA00022692"/>
    </source>
</evidence>
<evidence type="ECO:0000256" key="5">
    <source>
        <dbReference type="ARBA" id="ARBA00022801"/>
    </source>
</evidence>
<evidence type="ECO:0000256" key="10">
    <source>
        <dbReference type="ARBA" id="ARBA00023136"/>
    </source>
</evidence>
<keyword evidence="6 13" id="KW-1133">Transmembrane helix</keyword>
<dbReference type="Gene3D" id="1.20.5.110">
    <property type="match status" value="1"/>
</dbReference>
<evidence type="ECO:0000256" key="11">
    <source>
        <dbReference type="ARBA" id="ARBA00048548"/>
    </source>
</evidence>
<comment type="caution">
    <text evidence="15">The sequence shown here is derived from an EMBL/GenBank/DDBJ whole genome shotgun (WGS) entry which is preliminary data.</text>
</comment>
<feature type="coiled-coil region" evidence="12">
    <location>
        <begin position="397"/>
        <end position="446"/>
    </location>
</feature>
<evidence type="ECO:0000256" key="7">
    <source>
        <dbReference type="ARBA" id="ARBA00023054"/>
    </source>
</evidence>
<feature type="transmembrane region" description="Helical" evidence="13">
    <location>
        <begin position="642"/>
        <end position="659"/>
    </location>
</feature>
<dbReference type="SUPFAM" id="SSF111479">
    <property type="entry name" value="Fzo-like conserved region"/>
    <property type="match status" value="1"/>
</dbReference>
<keyword evidence="4" id="KW-1000">Mitochondrion outer membrane</keyword>
<evidence type="ECO:0000313" key="16">
    <source>
        <dbReference type="Proteomes" id="UP001187531"/>
    </source>
</evidence>
<gene>
    <name evidence="15" type="ORF">QYM36_000222</name>
</gene>
<keyword evidence="7 12" id="KW-0175">Coiled coil</keyword>
<dbReference type="GO" id="GO:0005741">
    <property type="term" value="C:mitochondrial outer membrane"/>
    <property type="evidence" value="ECO:0007669"/>
    <property type="project" value="UniProtKB-SubCell"/>
</dbReference>